<dbReference type="GO" id="GO:0005886">
    <property type="term" value="C:plasma membrane"/>
    <property type="evidence" value="ECO:0007669"/>
    <property type="project" value="UniProtKB-SubCell"/>
</dbReference>
<proteinExistence type="predicted"/>
<evidence type="ECO:0000256" key="7">
    <source>
        <dbReference type="ARBA" id="ARBA00023136"/>
    </source>
</evidence>
<keyword evidence="2" id="KW-0813">Transport</keyword>
<dbReference type="PANTHER" id="PTHR43357">
    <property type="entry name" value="INNER MEMBRANE ABC TRANSPORTER PERMEASE PROTEIN YDCV"/>
    <property type="match status" value="1"/>
</dbReference>
<feature type="domain" description="ABC transmembrane type-1" evidence="9">
    <location>
        <begin position="1"/>
        <end position="114"/>
    </location>
</feature>
<dbReference type="InterPro" id="IPR000515">
    <property type="entry name" value="MetI-like"/>
</dbReference>
<dbReference type="GO" id="GO:0055085">
    <property type="term" value="P:transmembrane transport"/>
    <property type="evidence" value="ECO:0007669"/>
    <property type="project" value="InterPro"/>
</dbReference>
<keyword evidence="3" id="KW-1003">Cell membrane</keyword>
<evidence type="ECO:0000256" key="1">
    <source>
        <dbReference type="ARBA" id="ARBA00004429"/>
    </source>
</evidence>
<dbReference type="PROSITE" id="PS50928">
    <property type="entry name" value="ABC_TM1"/>
    <property type="match status" value="1"/>
</dbReference>
<keyword evidence="6 8" id="KW-1133">Transmembrane helix</keyword>
<feature type="transmembrane region" description="Helical" evidence="8">
    <location>
        <begin position="96"/>
        <end position="117"/>
    </location>
</feature>
<dbReference type="EMBL" id="CAEZSR010000257">
    <property type="protein sequence ID" value="CAB4594367.1"/>
    <property type="molecule type" value="Genomic_DNA"/>
</dbReference>
<evidence type="ECO:0000256" key="4">
    <source>
        <dbReference type="ARBA" id="ARBA00022519"/>
    </source>
</evidence>
<dbReference type="CDD" id="cd06261">
    <property type="entry name" value="TM_PBP2"/>
    <property type="match status" value="1"/>
</dbReference>
<keyword evidence="7 8" id="KW-0472">Membrane</keyword>
<dbReference type="SUPFAM" id="SSF161098">
    <property type="entry name" value="MetI-like"/>
    <property type="match status" value="1"/>
</dbReference>
<accession>A0A6J6FZJ2</accession>
<organism evidence="10">
    <name type="scientific">freshwater metagenome</name>
    <dbReference type="NCBI Taxonomy" id="449393"/>
    <lineage>
        <taxon>unclassified sequences</taxon>
        <taxon>metagenomes</taxon>
        <taxon>ecological metagenomes</taxon>
    </lineage>
</organism>
<dbReference type="InterPro" id="IPR035906">
    <property type="entry name" value="MetI-like_sf"/>
</dbReference>
<evidence type="ECO:0000256" key="6">
    <source>
        <dbReference type="ARBA" id="ARBA00022989"/>
    </source>
</evidence>
<evidence type="ECO:0000256" key="5">
    <source>
        <dbReference type="ARBA" id="ARBA00022692"/>
    </source>
</evidence>
<evidence type="ECO:0000256" key="2">
    <source>
        <dbReference type="ARBA" id="ARBA00022448"/>
    </source>
</evidence>
<name>A0A6J6FZJ2_9ZZZZ</name>
<dbReference type="AlphaFoldDB" id="A0A6J6FZJ2"/>
<sequence>MAVPFVVRAALPVLRARPVGWREAAATLGASPLRAWWAVDVRLVRRPLVVGACFATAVSLGEFGATTFLSRTGEETLPIVIARLLGRAGAVPRAQAAALALVLAVVTTLVLLAVELLDRSPGGERARGT</sequence>
<evidence type="ECO:0000256" key="8">
    <source>
        <dbReference type="SAM" id="Phobius"/>
    </source>
</evidence>
<comment type="subcellular location">
    <subcellularLocation>
        <location evidence="1">Cell inner membrane</location>
        <topology evidence="1">Multi-pass membrane protein</topology>
    </subcellularLocation>
</comment>
<evidence type="ECO:0000259" key="9">
    <source>
        <dbReference type="PROSITE" id="PS50928"/>
    </source>
</evidence>
<evidence type="ECO:0000256" key="3">
    <source>
        <dbReference type="ARBA" id="ARBA00022475"/>
    </source>
</evidence>
<evidence type="ECO:0000313" key="10">
    <source>
        <dbReference type="EMBL" id="CAB4594367.1"/>
    </source>
</evidence>
<dbReference type="Gene3D" id="1.10.3720.10">
    <property type="entry name" value="MetI-like"/>
    <property type="match status" value="1"/>
</dbReference>
<keyword evidence="4" id="KW-0997">Cell inner membrane</keyword>
<dbReference type="PANTHER" id="PTHR43357:SF4">
    <property type="entry name" value="INNER MEMBRANE ABC TRANSPORTER PERMEASE PROTEIN YDCV"/>
    <property type="match status" value="1"/>
</dbReference>
<keyword evidence="5 8" id="KW-0812">Transmembrane</keyword>
<gene>
    <name evidence="10" type="ORF">UFOPK1493_03917</name>
</gene>
<reference evidence="10" key="1">
    <citation type="submission" date="2020-05" db="EMBL/GenBank/DDBJ databases">
        <authorList>
            <person name="Chiriac C."/>
            <person name="Salcher M."/>
            <person name="Ghai R."/>
            <person name="Kavagutti S V."/>
        </authorList>
    </citation>
    <scope>NUCLEOTIDE SEQUENCE</scope>
</reference>
<dbReference type="Pfam" id="PF00528">
    <property type="entry name" value="BPD_transp_1"/>
    <property type="match status" value="1"/>
</dbReference>
<protein>
    <submittedName>
        <fullName evidence="10">Unannotated protein</fullName>
    </submittedName>
</protein>